<feature type="compositionally biased region" description="Basic and acidic residues" evidence="1">
    <location>
        <begin position="322"/>
        <end position="334"/>
    </location>
</feature>
<name>A0ABP0ZIM9_9ASCO</name>
<feature type="region of interest" description="Disordered" evidence="1">
    <location>
        <begin position="1"/>
        <end position="360"/>
    </location>
</feature>
<sequence length="838" mass="90249">MSEKKSFGSRLSSIFNQSNASSNEKKSLHSSNSPSPAPSSSQQPCRYIPKSPSPAAQAGPAYLSGKPQSSAGNNSNNNRSVSSLSIGTHPGSYSERSLHSKSSASTLQCISESQSYGSSNYSTATTKPAIHVSGPEQGSGQNLRVQAQPYARSRSSSTQLSSKSPVPGPSSGHGHGHGLGHGLGLGLGLGPSPDLPTSPPPSQFRPSPSDDNINRLAGLDSPPCSASESGQSITSPRLRRKSPSDWDSFDFEDENNKNINNPPRSPSSRQSDSAATSEYSKLRSESLEPRGGEDIMADLGNEIDNFLQLEDSQTDESSGYGRGRESESIDRAEADIFQDTPSPNRNMGHEVGLNRSSSVRSYGYGYGDVGEERPLSYHRYPTEAPYPTMSPIDSPFESKAVTPTESVENSPNILQSYLMESPESERDPNSNANLNPFERNFASPSANPFDSASSRSSQASASSPTQIQRFDYSTNPSTSSSATAPLPQSSRSPFSRTSSRMHHSNSMHSHLSNAGLPSQSHQPMMPPPLQHQSTETSQYSYANASINSFGRQGSQRRFHRVSSSVGSIRSSNSYRHVNLAALKKTISLKPGEGERSYYVLTIRRNAGTAFNENGPSRWKLPVGISPIDKAATKENSNGKYKKLAGSTTSSRMKTSGVELKHGHLKPRLLATEIEEGDNSPSINMNRTPVSNSSANILRNVNSQTSSSTRASRENSLKRTTTDASMLTGDTQSIVSINTGSTKANTNEPSLKRTDSTDSSGSDQSVSHKITGYYQHRGYKYGDEDDEMTERMIDHEDSIHNASQVFSFHGLNGSGNMDDTEEDKPRLVLANPDTDSDTA</sequence>
<feature type="compositionally biased region" description="Polar residues" evidence="1">
    <location>
        <begin position="136"/>
        <end position="145"/>
    </location>
</feature>
<feature type="compositionally biased region" description="Polar residues" evidence="1">
    <location>
        <begin position="100"/>
        <end position="110"/>
    </location>
</feature>
<dbReference type="Proteomes" id="UP001497383">
    <property type="component" value="Chromosome 2"/>
</dbReference>
<feature type="compositionally biased region" description="Low complexity" evidence="1">
    <location>
        <begin position="69"/>
        <end position="85"/>
    </location>
</feature>
<feature type="region of interest" description="Disordered" evidence="1">
    <location>
        <begin position="637"/>
        <end position="659"/>
    </location>
</feature>
<feature type="compositionally biased region" description="Low complexity" evidence="1">
    <location>
        <begin position="451"/>
        <end position="463"/>
    </location>
</feature>
<dbReference type="EMBL" id="OZ022406">
    <property type="protein sequence ID" value="CAK9437334.1"/>
    <property type="molecule type" value="Genomic_DNA"/>
</dbReference>
<feature type="compositionally biased region" description="Low complexity" evidence="1">
    <location>
        <begin position="473"/>
        <end position="498"/>
    </location>
</feature>
<organism evidence="2 3">
    <name type="scientific">Lodderomyces beijingensis</name>
    <dbReference type="NCBI Taxonomy" id="1775926"/>
    <lineage>
        <taxon>Eukaryota</taxon>
        <taxon>Fungi</taxon>
        <taxon>Dikarya</taxon>
        <taxon>Ascomycota</taxon>
        <taxon>Saccharomycotina</taxon>
        <taxon>Pichiomycetes</taxon>
        <taxon>Debaryomycetaceae</taxon>
        <taxon>Candida/Lodderomyces clade</taxon>
        <taxon>Lodderomyces</taxon>
    </lineage>
</organism>
<feature type="compositionally biased region" description="Low complexity" evidence="1">
    <location>
        <begin position="257"/>
        <end position="273"/>
    </location>
</feature>
<reference evidence="2 3" key="1">
    <citation type="submission" date="2024-03" db="EMBL/GenBank/DDBJ databases">
        <authorList>
            <person name="Brejova B."/>
        </authorList>
    </citation>
    <scope>NUCLEOTIDE SEQUENCE [LARGE SCALE GENOMIC DNA]</scope>
    <source>
        <strain evidence="2 3">CBS 14171</strain>
    </source>
</reference>
<evidence type="ECO:0000256" key="1">
    <source>
        <dbReference type="SAM" id="MobiDB-lite"/>
    </source>
</evidence>
<feature type="compositionally biased region" description="Low complexity" evidence="1">
    <location>
        <begin position="111"/>
        <end position="122"/>
    </location>
</feature>
<feature type="compositionally biased region" description="Low complexity" evidence="1">
    <location>
        <begin position="153"/>
        <end position="170"/>
    </location>
</feature>
<dbReference type="RefSeq" id="XP_066828650.1">
    <property type="nucleotide sequence ID" value="XM_066971631.1"/>
</dbReference>
<protein>
    <submittedName>
        <fullName evidence="2">Uncharacterized protein</fullName>
    </submittedName>
</protein>
<feature type="compositionally biased region" description="Basic and acidic residues" evidence="1">
    <location>
        <begin position="710"/>
        <end position="720"/>
    </location>
</feature>
<feature type="compositionally biased region" description="Basic and acidic residues" evidence="1">
    <location>
        <begin position="280"/>
        <end position="293"/>
    </location>
</feature>
<feature type="compositionally biased region" description="Low complexity" evidence="1">
    <location>
        <begin position="756"/>
        <end position="766"/>
    </location>
</feature>
<feature type="compositionally biased region" description="Low complexity" evidence="1">
    <location>
        <begin position="30"/>
        <end position="44"/>
    </location>
</feature>
<evidence type="ECO:0000313" key="2">
    <source>
        <dbReference type="EMBL" id="CAK9437334.1"/>
    </source>
</evidence>
<feature type="compositionally biased region" description="Low complexity" evidence="1">
    <location>
        <begin position="506"/>
        <end position="523"/>
    </location>
</feature>
<evidence type="ECO:0000313" key="3">
    <source>
        <dbReference type="Proteomes" id="UP001497383"/>
    </source>
</evidence>
<gene>
    <name evidence="2" type="ORF">LODBEIA_P17120</name>
</gene>
<feature type="compositionally biased region" description="Pro residues" evidence="1">
    <location>
        <begin position="193"/>
        <end position="203"/>
    </location>
</feature>
<feature type="compositionally biased region" description="Polar residues" evidence="1">
    <location>
        <begin position="678"/>
        <end position="709"/>
    </location>
</feature>
<feature type="compositionally biased region" description="Polar residues" evidence="1">
    <location>
        <begin position="9"/>
        <end position="22"/>
    </location>
</feature>
<keyword evidence="3" id="KW-1185">Reference proteome</keyword>
<proteinExistence type="predicted"/>
<dbReference type="GeneID" id="92206908"/>
<accession>A0ABP0ZIM9</accession>
<feature type="compositionally biased region" description="Polar residues" evidence="1">
    <location>
        <begin position="401"/>
        <end position="415"/>
    </location>
</feature>
<feature type="compositionally biased region" description="Polar residues" evidence="1">
    <location>
        <begin position="721"/>
        <end position="748"/>
    </location>
</feature>
<feature type="region of interest" description="Disordered" evidence="1">
    <location>
        <begin position="809"/>
        <end position="838"/>
    </location>
</feature>
<feature type="region of interest" description="Disordered" evidence="1">
    <location>
        <begin position="378"/>
        <end position="535"/>
    </location>
</feature>
<feature type="compositionally biased region" description="Polar residues" evidence="1">
    <location>
        <begin position="224"/>
        <end position="235"/>
    </location>
</feature>
<feature type="compositionally biased region" description="Gly residues" evidence="1">
    <location>
        <begin position="171"/>
        <end position="189"/>
    </location>
</feature>
<feature type="region of interest" description="Disordered" evidence="1">
    <location>
        <begin position="672"/>
        <end position="770"/>
    </location>
</feature>